<reference evidence="2" key="1">
    <citation type="journal article" date="2020" name="Stud. Mycol.">
        <title>101 Dothideomycetes genomes: a test case for predicting lifestyles and emergence of pathogens.</title>
        <authorList>
            <person name="Haridas S."/>
            <person name="Albert R."/>
            <person name="Binder M."/>
            <person name="Bloem J."/>
            <person name="Labutti K."/>
            <person name="Salamov A."/>
            <person name="Andreopoulos B."/>
            <person name="Baker S."/>
            <person name="Barry K."/>
            <person name="Bills G."/>
            <person name="Bluhm B."/>
            <person name="Cannon C."/>
            <person name="Castanera R."/>
            <person name="Culley D."/>
            <person name="Daum C."/>
            <person name="Ezra D."/>
            <person name="Gonzalez J."/>
            <person name="Henrissat B."/>
            <person name="Kuo A."/>
            <person name="Liang C."/>
            <person name="Lipzen A."/>
            <person name="Lutzoni F."/>
            <person name="Magnuson J."/>
            <person name="Mondo S."/>
            <person name="Nolan M."/>
            <person name="Ohm R."/>
            <person name="Pangilinan J."/>
            <person name="Park H.-J."/>
            <person name="Ramirez L."/>
            <person name="Alfaro M."/>
            <person name="Sun H."/>
            <person name="Tritt A."/>
            <person name="Yoshinaga Y."/>
            <person name="Zwiers L.-H."/>
            <person name="Turgeon B."/>
            <person name="Goodwin S."/>
            <person name="Spatafora J."/>
            <person name="Crous P."/>
            <person name="Grigoriev I."/>
        </authorList>
    </citation>
    <scope>NUCLEOTIDE SEQUENCE</scope>
    <source>
        <strain evidence="2">CBS 130266</strain>
    </source>
</reference>
<name>A0A9P4NM27_9PEZI</name>
<feature type="signal peptide" evidence="1">
    <location>
        <begin position="1"/>
        <end position="19"/>
    </location>
</feature>
<feature type="chain" id="PRO_5040407164" evidence="1">
    <location>
        <begin position="20"/>
        <end position="172"/>
    </location>
</feature>
<dbReference type="AlphaFoldDB" id="A0A9P4NM27"/>
<keyword evidence="1" id="KW-0732">Signal</keyword>
<gene>
    <name evidence="2" type="ORF">EJ08DRAFT_365903</name>
</gene>
<comment type="caution">
    <text evidence="2">The sequence shown here is derived from an EMBL/GenBank/DDBJ whole genome shotgun (WGS) entry which is preliminary data.</text>
</comment>
<proteinExistence type="predicted"/>
<evidence type="ECO:0000256" key="1">
    <source>
        <dbReference type="SAM" id="SignalP"/>
    </source>
</evidence>
<organism evidence="2 3">
    <name type="scientific">Tothia fuscella</name>
    <dbReference type="NCBI Taxonomy" id="1048955"/>
    <lineage>
        <taxon>Eukaryota</taxon>
        <taxon>Fungi</taxon>
        <taxon>Dikarya</taxon>
        <taxon>Ascomycota</taxon>
        <taxon>Pezizomycotina</taxon>
        <taxon>Dothideomycetes</taxon>
        <taxon>Pleosporomycetidae</taxon>
        <taxon>Venturiales</taxon>
        <taxon>Cylindrosympodiaceae</taxon>
        <taxon>Tothia</taxon>
    </lineage>
</organism>
<protein>
    <submittedName>
        <fullName evidence="2">Uncharacterized protein</fullName>
    </submittedName>
</protein>
<dbReference type="Proteomes" id="UP000800235">
    <property type="component" value="Unassembled WGS sequence"/>
</dbReference>
<accession>A0A9P4NM27</accession>
<keyword evidence="3" id="KW-1185">Reference proteome</keyword>
<evidence type="ECO:0000313" key="3">
    <source>
        <dbReference type="Proteomes" id="UP000800235"/>
    </source>
</evidence>
<dbReference type="EMBL" id="MU007062">
    <property type="protein sequence ID" value="KAF2427167.1"/>
    <property type="molecule type" value="Genomic_DNA"/>
</dbReference>
<sequence>MIKSRYALLLARVSLYAMASPLGYKHITAVADSTPSGIQSTSSFDHPNDRLVDILPRGSPISSRGDEAGVVDLCYDYDYKSCYTQHIQKNGWCMNLPKDKALRSISFFPSFVSCTLYLDPECPRFEDRFVPVFVNEPNLTTVTHSRDKGQGYGMVVTRFGGVARSFACLTGK</sequence>
<evidence type="ECO:0000313" key="2">
    <source>
        <dbReference type="EMBL" id="KAF2427167.1"/>
    </source>
</evidence>